<sequence>SEWSTYLEKEAKKVYSRFNFNSYDVKVEFLRFNYVQLLKTVLTKEKVKSEQLFPPVPGISAACYVHLMDWFDGVARWKNRTEKPDQEDMKWTLKSKSIIGFETWKSKITTDGLHKTPLSPPNTNGYLS</sequence>
<dbReference type="Proteomes" id="UP000076420">
    <property type="component" value="Unassembled WGS sequence"/>
</dbReference>
<reference evidence="1" key="1">
    <citation type="submission" date="2020-05" db="UniProtKB">
        <authorList>
            <consortium name="EnsemblMetazoa"/>
        </authorList>
    </citation>
    <scope>IDENTIFICATION</scope>
    <source>
        <strain evidence="1">BB02</strain>
    </source>
</reference>
<dbReference type="KEGG" id="bgt:106075676"/>
<proteinExistence type="predicted"/>
<dbReference type="EnsemblMetazoa" id="BGLB022330-RA">
    <property type="protein sequence ID" value="BGLB022330-PA"/>
    <property type="gene ID" value="BGLB022330"/>
</dbReference>
<organism evidence="1 2">
    <name type="scientific">Biomphalaria glabrata</name>
    <name type="common">Bloodfluke planorb</name>
    <name type="synonym">Freshwater snail</name>
    <dbReference type="NCBI Taxonomy" id="6526"/>
    <lineage>
        <taxon>Eukaryota</taxon>
        <taxon>Metazoa</taxon>
        <taxon>Spiralia</taxon>
        <taxon>Lophotrochozoa</taxon>
        <taxon>Mollusca</taxon>
        <taxon>Gastropoda</taxon>
        <taxon>Heterobranchia</taxon>
        <taxon>Euthyneura</taxon>
        <taxon>Panpulmonata</taxon>
        <taxon>Hygrophila</taxon>
        <taxon>Lymnaeoidea</taxon>
        <taxon>Planorbidae</taxon>
        <taxon>Biomphalaria</taxon>
    </lineage>
</organism>
<evidence type="ECO:0000313" key="1">
    <source>
        <dbReference type="EnsemblMetazoa" id="BGLB022330-PA"/>
    </source>
</evidence>
<dbReference type="VEuPathDB" id="VectorBase:BGLAX_030541"/>
<gene>
    <name evidence="1" type="primary">106075676</name>
</gene>
<dbReference type="VEuPathDB" id="VectorBase:BGLB022330"/>
<accession>A0A2C9KQD3</accession>
<evidence type="ECO:0000313" key="2">
    <source>
        <dbReference type="Proteomes" id="UP000076420"/>
    </source>
</evidence>
<protein>
    <submittedName>
        <fullName evidence="1">Uncharacterized protein</fullName>
    </submittedName>
</protein>
<name>A0A2C9KQD3_BIOGL</name>
<dbReference type="AlphaFoldDB" id="A0A2C9KQD3"/>